<dbReference type="Pfam" id="PF00491">
    <property type="entry name" value="Arginase"/>
    <property type="match status" value="1"/>
</dbReference>
<evidence type="ECO:0000313" key="4">
    <source>
        <dbReference type="EMBL" id="QZT34981.1"/>
    </source>
</evidence>
<feature type="binding site" evidence="1">
    <location>
        <position position="174"/>
    </location>
    <ligand>
        <name>Mn(2+)</name>
        <dbReference type="ChEBI" id="CHEBI:29035"/>
        <label>1</label>
    </ligand>
</feature>
<dbReference type="SUPFAM" id="SSF52768">
    <property type="entry name" value="Arginase/deacetylase"/>
    <property type="match status" value="1"/>
</dbReference>
<dbReference type="Proteomes" id="UP000010716">
    <property type="component" value="Unassembled WGS sequence"/>
</dbReference>
<organism evidence="3 5">
    <name type="scientific">Caldalkalibacillus thermarum (strain TA2.A1)</name>
    <dbReference type="NCBI Taxonomy" id="986075"/>
    <lineage>
        <taxon>Bacteria</taxon>
        <taxon>Bacillati</taxon>
        <taxon>Bacillota</taxon>
        <taxon>Bacilli</taxon>
        <taxon>Bacillales</taxon>
        <taxon>Bacillaceae</taxon>
        <taxon>Caldalkalibacillus</taxon>
    </lineage>
</organism>
<evidence type="ECO:0000256" key="2">
    <source>
        <dbReference type="PROSITE-ProRule" id="PRU00742"/>
    </source>
</evidence>
<feature type="binding site" evidence="1">
    <location>
        <position position="70"/>
    </location>
    <ligand>
        <name>Mn(2+)</name>
        <dbReference type="ChEBI" id="CHEBI:29035"/>
        <label>1</label>
    </ligand>
</feature>
<comment type="cofactor">
    <cofactor evidence="1">
        <name>Mn(2+)</name>
        <dbReference type="ChEBI" id="CHEBI:29035"/>
    </cofactor>
    <text evidence="1">Binds 2 manganese ions per subunit.</text>
</comment>
<dbReference type="RefSeq" id="WP_007502801.1">
    <property type="nucleotide sequence ID" value="NZ_CP082237.1"/>
</dbReference>
<evidence type="ECO:0000313" key="3">
    <source>
        <dbReference type="EMBL" id="EGL83926.1"/>
    </source>
</evidence>
<feature type="binding site" evidence="1">
    <location>
        <position position="90"/>
    </location>
    <ligand>
        <name>Mn(2+)</name>
        <dbReference type="ChEBI" id="CHEBI:29035"/>
        <label>1</label>
    </ligand>
</feature>
<feature type="binding site" evidence="1">
    <location>
        <position position="172"/>
    </location>
    <ligand>
        <name>Mn(2+)</name>
        <dbReference type="ChEBI" id="CHEBI:29035"/>
        <label>1</label>
    </ligand>
</feature>
<dbReference type="EMBL" id="CP082237">
    <property type="protein sequence ID" value="QZT34981.1"/>
    <property type="molecule type" value="Genomic_DNA"/>
</dbReference>
<reference evidence="4 6" key="2">
    <citation type="journal article" date="2020" name="Extremophiles">
        <title>Genomic analysis of Caldalkalibacillus thermarum TA2.A1 reveals aerobic alkaliphilic metabolism and evolutionary hallmarks linking alkaliphilic bacteria and plant life.</title>
        <authorList>
            <person name="de Jong S.I."/>
            <person name="van den Broek M.A."/>
            <person name="Merkel A.Y."/>
            <person name="de la Torre Cortes P."/>
            <person name="Kalamorz F."/>
            <person name="Cook G.M."/>
            <person name="van Loosdrecht M.C.M."/>
            <person name="McMillan D.G.G."/>
        </authorList>
    </citation>
    <scope>NUCLEOTIDE SEQUENCE [LARGE SCALE GENOMIC DNA]</scope>
    <source>
        <strain evidence="4 6">TA2.A1</strain>
    </source>
</reference>
<dbReference type="OrthoDB" id="9805406at2"/>
<keyword evidence="1" id="KW-0479">Metal-binding</keyword>
<sequence length="248" mass="28395">MMKFDVTVLNFDHTYHHQPHLLQHKHCWIDLSDLKQANMYCSQETLKEISRRIRPARHPRLTFIGTGNYHYVTYLFLEKISEPCDLVLFDHHSDTGEPYPLLSCGSWVTKALSELPLLEQVIIIGLHPKYSTSIPPQHFSRVRVVSTADLFNHPEAKILKWIKTDHVYISIDKDVLDPAFASTNWDQGSMSLPLLLRLLKAIGRHKQILGIDVCGEVPYDPLGDVTYMEAVHKNERANQAIMDIASGC</sequence>
<dbReference type="PANTHER" id="PTHR11358:SF41">
    <property type="entry name" value="ARGINASE"/>
    <property type="match status" value="1"/>
</dbReference>
<proteinExistence type="inferred from homology"/>
<evidence type="ECO:0000313" key="6">
    <source>
        <dbReference type="Proteomes" id="UP000825179"/>
    </source>
</evidence>
<feature type="binding site" evidence="1">
    <location>
        <position position="94"/>
    </location>
    <ligand>
        <name>Mn(2+)</name>
        <dbReference type="ChEBI" id="CHEBI:29035"/>
        <label>1</label>
    </ligand>
</feature>
<gene>
    <name evidence="3" type="ORF">CathTA2_0518</name>
    <name evidence="4" type="ORF">HUR95_07020</name>
</gene>
<reference evidence="3 5" key="1">
    <citation type="journal article" date="2011" name="J. Bacteriol.">
        <title>Draft genome sequence of the thermoalkaliphilic Caldalkalibacillus thermarum strain TA2.A1.</title>
        <authorList>
            <person name="Kalamorz F."/>
            <person name="Keis S."/>
            <person name="McMillan D.G."/>
            <person name="Olsson K."/>
            <person name="Stanton J.A."/>
            <person name="Stockwell P."/>
            <person name="Black M.A."/>
            <person name="Klingeman D.M."/>
            <person name="Land M.L."/>
            <person name="Han C.S."/>
            <person name="Martin S.L."/>
            <person name="Becher S.A."/>
            <person name="Peddie C.J."/>
            <person name="Morgan H.W."/>
            <person name="Matthies D."/>
            <person name="Preiss L."/>
            <person name="Meier T."/>
            <person name="Brown S.D."/>
            <person name="Cook G.M."/>
        </authorList>
    </citation>
    <scope>NUCLEOTIDE SEQUENCE [LARGE SCALE GENOMIC DNA]</scope>
    <source>
        <strain evidence="3 5">TA2.A1</strain>
    </source>
</reference>
<dbReference type="EMBL" id="AFCE01000067">
    <property type="protein sequence ID" value="EGL83926.1"/>
    <property type="molecule type" value="Genomic_DNA"/>
</dbReference>
<comment type="similarity">
    <text evidence="2">Belongs to the arginase family.</text>
</comment>
<dbReference type="eggNOG" id="COG0010">
    <property type="taxonomic scope" value="Bacteria"/>
</dbReference>
<dbReference type="Proteomes" id="UP000825179">
    <property type="component" value="Chromosome"/>
</dbReference>
<protein>
    <submittedName>
        <fullName evidence="4">Arginase family protein</fullName>
    </submittedName>
    <submittedName>
        <fullName evidence="3">Arginase/agmatinase/formiminoglutamase</fullName>
    </submittedName>
</protein>
<feature type="binding site" evidence="1">
    <location>
        <position position="92"/>
    </location>
    <ligand>
        <name>Mn(2+)</name>
        <dbReference type="ChEBI" id="CHEBI:29035"/>
        <label>1</label>
    </ligand>
</feature>
<reference evidence="4" key="3">
    <citation type="submission" date="2021-08" db="EMBL/GenBank/DDBJ databases">
        <authorList>
            <person name="de Jong S."/>
            <person name="van den Broek M."/>
            <person name="Merkel A."/>
            <person name="de la Torre Cortes P."/>
            <person name="Kalamorz F."/>
            <person name="Cook G."/>
            <person name="van Loosdrecht M."/>
            <person name="McMillan D."/>
        </authorList>
    </citation>
    <scope>NUCLEOTIDE SEQUENCE</scope>
    <source>
        <strain evidence="4">TA2.A1</strain>
    </source>
</reference>
<dbReference type="PROSITE" id="PS51409">
    <property type="entry name" value="ARGINASE_2"/>
    <property type="match status" value="1"/>
</dbReference>
<evidence type="ECO:0000256" key="1">
    <source>
        <dbReference type="PIRSR" id="PIRSR036979-1"/>
    </source>
</evidence>
<keyword evidence="6" id="KW-1185">Reference proteome</keyword>
<dbReference type="PANTHER" id="PTHR11358">
    <property type="entry name" value="ARGINASE/AGMATINASE"/>
    <property type="match status" value="1"/>
</dbReference>
<dbReference type="InterPro" id="IPR023696">
    <property type="entry name" value="Ureohydrolase_dom_sf"/>
</dbReference>
<dbReference type="GO" id="GO:0046872">
    <property type="term" value="F:metal ion binding"/>
    <property type="evidence" value="ECO:0007669"/>
    <property type="project" value="UniProtKB-KW"/>
</dbReference>
<dbReference type="GO" id="GO:0008783">
    <property type="term" value="F:agmatinase activity"/>
    <property type="evidence" value="ECO:0007669"/>
    <property type="project" value="TreeGrafter"/>
</dbReference>
<accession>F5L406</accession>
<dbReference type="GO" id="GO:0033389">
    <property type="term" value="P:putrescine biosynthetic process from arginine, via agmatine"/>
    <property type="evidence" value="ECO:0007669"/>
    <property type="project" value="TreeGrafter"/>
</dbReference>
<evidence type="ECO:0000313" key="5">
    <source>
        <dbReference type="Proteomes" id="UP000010716"/>
    </source>
</evidence>
<dbReference type="InterPro" id="IPR006035">
    <property type="entry name" value="Ureohydrolase"/>
</dbReference>
<dbReference type="PIRSF" id="PIRSF036979">
    <property type="entry name" value="Arginase"/>
    <property type="match status" value="1"/>
</dbReference>
<dbReference type="AlphaFoldDB" id="F5L406"/>
<name>F5L406_CALTT</name>
<keyword evidence="1" id="KW-0464">Manganese</keyword>
<dbReference type="Gene3D" id="3.40.800.10">
    <property type="entry name" value="Ureohydrolase domain"/>
    <property type="match status" value="1"/>
</dbReference>
<dbReference type="KEGG" id="cthu:HUR95_07020"/>